<gene>
    <name evidence="3" type="ORF">CNECB9_3480024</name>
</gene>
<feature type="domain" description="Amidohydrolase-related" evidence="2">
    <location>
        <begin position="35"/>
        <end position="346"/>
    </location>
</feature>
<dbReference type="AlphaFoldDB" id="A0A1K0IHQ5"/>
<sequence>MTDPADIFPILQPPREAWLARAEREPAIEPDLPIIDTHLHLWDYKGYRYHLDQYAGDLRDCGHHVEASVFVECSTMYRDHRPEHLQCVGETEFVVKMTDRAARAGTGRSGVAAAIVAYADLTLGPATRETLEAHLQAAAGRLRGIRQRAKWDADPKVRGEHHAPRAGLFREPAFGAGIDMLTQLGLSFDASVFHPQIPDVAALARAHPDASIVLNHTGSPVGHGAYAGRECEVHAVWLAGMKELARCHNVSVKLGGLLLNLANFHFVHAPRPPTSTELARLWQPYIEPCIELFGAARCMVASNFPVDKAGFGYGTVWNMFKRITAGCSAEEKAWLYSGTARRVYRLQTDVLFPSPEESTCHPG</sequence>
<evidence type="ECO:0000259" key="2">
    <source>
        <dbReference type="Pfam" id="PF04909"/>
    </source>
</evidence>
<evidence type="ECO:0000256" key="1">
    <source>
        <dbReference type="ARBA" id="ARBA00038310"/>
    </source>
</evidence>
<organism evidence="3">
    <name type="scientific">Cupriavidus necator</name>
    <name type="common">Alcaligenes eutrophus</name>
    <name type="synonym">Ralstonia eutropha</name>
    <dbReference type="NCBI Taxonomy" id="106590"/>
    <lineage>
        <taxon>Bacteria</taxon>
        <taxon>Pseudomonadati</taxon>
        <taxon>Pseudomonadota</taxon>
        <taxon>Betaproteobacteria</taxon>
        <taxon>Burkholderiales</taxon>
        <taxon>Burkholderiaceae</taxon>
        <taxon>Cupriavidus</taxon>
    </lineage>
</organism>
<reference evidence="3" key="1">
    <citation type="submission" date="2016-09" db="EMBL/GenBank/DDBJ databases">
        <authorList>
            <person name="Capua I."/>
            <person name="De Benedictis P."/>
            <person name="Joannis T."/>
            <person name="Lombin L.H."/>
            <person name="Cattoli G."/>
        </authorList>
    </citation>
    <scope>NUCLEOTIDE SEQUENCE</scope>
    <source>
        <strain evidence="3">B9</strain>
    </source>
</reference>
<name>A0A1K0IHQ5_CUPNE</name>
<dbReference type="PANTHER" id="PTHR43569:SF1">
    <property type="entry name" value="BLL3371 PROTEIN"/>
    <property type="match status" value="1"/>
</dbReference>
<dbReference type="InterPro" id="IPR052350">
    <property type="entry name" value="Metallo-dep_Lactonases"/>
</dbReference>
<comment type="similarity">
    <text evidence="1">Belongs to the metallo-dependent hydrolases superfamily.</text>
</comment>
<accession>A0A1K0IHQ5</accession>
<dbReference type="SUPFAM" id="SSF51556">
    <property type="entry name" value="Metallo-dependent hydrolases"/>
    <property type="match status" value="1"/>
</dbReference>
<dbReference type="InterPro" id="IPR006680">
    <property type="entry name" value="Amidohydro-rel"/>
</dbReference>
<proteinExistence type="inferred from homology"/>
<dbReference type="RefSeq" id="WP_340526581.1">
    <property type="nucleotide sequence ID" value="NZ_FMSH01000277.1"/>
</dbReference>
<dbReference type="Gene3D" id="3.20.20.140">
    <property type="entry name" value="Metal-dependent hydrolases"/>
    <property type="match status" value="1"/>
</dbReference>
<dbReference type="PANTHER" id="PTHR43569">
    <property type="entry name" value="AMIDOHYDROLASE"/>
    <property type="match status" value="1"/>
</dbReference>
<dbReference type="EMBL" id="FMSH01000277">
    <property type="protein sequence ID" value="SCU76867.1"/>
    <property type="molecule type" value="Genomic_DNA"/>
</dbReference>
<evidence type="ECO:0000313" key="3">
    <source>
        <dbReference type="EMBL" id="SCU76867.1"/>
    </source>
</evidence>
<protein>
    <submittedName>
        <fullName evidence="3">Putative amidohydrolase 2</fullName>
    </submittedName>
</protein>
<keyword evidence="3" id="KW-0378">Hydrolase</keyword>
<dbReference type="Pfam" id="PF04909">
    <property type="entry name" value="Amidohydro_2"/>
    <property type="match status" value="1"/>
</dbReference>
<dbReference type="InterPro" id="IPR032466">
    <property type="entry name" value="Metal_Hydrolase"/>
</dbReference>
<dbReference type="GO" id="GO:0016787">
    <property type="term" value="F:hydrolase activity"/>
    <property type="evidence" value="ECO:0007669"/>
    <property type="project" value="UniProtKB-KW"/>
</dbReference>